<protein>
    <submittedName>
        <fullName evidence="1">Uncharacterized protein</fullName>
    </submittedName>
</protein>
<reference evidence="1" key="1">
    <citation type="journal article" date="2015" name="Nature">
        <title>Complex archaea that bridge the gap between prokaryotes and eukaryotes.</title>
        <authorList>
            <person name="Spang A."/>
            <person name="Saw J.H."/>
            <person name="Jorgensen S.L."/>
            <person name="Zaremba-Niedzwiedzka K."/>
            <person name="Martijn J."/>
            <person name="Lind A.E."/>
            <person name="van Eijk R."/>
            <person name="Schleper C."/>
            <person name="Guy L."/>
            <person name="Ettema T.J."/>
        </authorList>
    </citation>
    <scope>NUCLEOTIDE SEQUENCE</scope>
</reference>
<dbReference type="EMBL" id="LAZR01014810">
    <property type="protein sequence ID" value="KKM15849.1"/>
    <property type="molecule type" value="Genomic_DNA"/>
</dbReference>
<proteinExistence type="predicted"/>
<evidence type="ECO:0000313" key="1">
    <source>
        <dbReference type="EMBL" id="KKM15849.1"/>
    </source>
</evidence>
<gene>
    <name evidence="1" type="ORF">LCGC14_1691900</name>
</gene>
<dbReference type="AlphaFoldDB" id="A0A0F9I861"/>
<accession>A0A0F9I861</accession>
<sequence length="95" mass="10790">MKTLCGLQIMSDSFVNNKQLVDWPKKPGDYWFYGYRYGKFDGNGDVDAKPELVLCKARKIANGLMVTGDGQFFYESEVEQGNFIPATLPELIEIE</sequence>
<organism evidence="1">
    <name type="scientific">marine sediment metagenome</name>
    <dbReference type="NCBI Taxonomy" id="412755"/>
    <lineage>
        <taxon>unclassified sequences</taxon>
        <taxon>metagenomes</taxon>
        <taxon>ecological metagenomes</taxon>
    </lineage>
</organism>
<name>A0A0F9I861_9ZZZZ</name>
<comment type="caution">
    <text evidence="1">The sequence shown here is derived from an EMBL/GenBank/DDBJ whole genome shotgun (WGS) entry which is preliminary data.</text>
</comment>